<gene>
    <name evidence="1" type="ORF">SPELUC_LOCUS5752</name>
</gene>
<reference evidence="1" key="1">
    <citation type="submission" date="2021-06" db="EMBL/GenBank/DDBJ databases">
        <authorList>
            <person name="Kallberg Y."/>
            <person name="Tangrot J."/>
            <person name="Rosling A."/>
        </authorList>
    </citation>
    <scope>NUCLEOTIDE SEQUENCE</scope>
    <source>
        <strain evidence="1">28 12/20/2015</strain>
    </source>
</reference>
<feature type="non-terminal residue" evidence="1">
    <location>
        <position position="1332"/>
    </location>
</feature>
<dbReference type="EMBL" id="CAJVPW010006106">
    <property type="protein sequence ID" value="CAG8564740.1"/>
    <property type="molecule type" value="Genomic_DNA"/>
</dbReference>
<organism evidence="1 2">
    <name type="scientific">Cetraspora pellucida</name>
    <dbReference type="NCBI Taxonomy" id="1433469"/>
    <lineage>
        <taxon>Eukaryota</taxon>
        <taxon>Fungi</taxon>
        <taxon>Fungi incertae sedis</taxon>
        <taxon>Mucoromycota</taxon>
        <taxon>Glomeromycotina</taxon>
        <taxon>Glomeromycetes</taxon>
        <taxon>Diversisporales</taxon>
        <taxon>Gigasporaceae</taxon>
        <taxon>Cetraspora</taxon>
    </lineage>
</organism>
<sequence>MEVFRAETGKRLRVSKSLGAFKAELEQLSGVSISSQILITSAGIQLRDDIDIKNERIFLFNRELLDSKLAINIESLNEKLNLEPSIIASITTLATEKAQYSSTLNNLNISDECGTYANLFQKNHSQGQSFIKAAAIHTELCERLHQEQRIQLMALDVALSNLDSHCRSIVEVHEVFNAFSEKEINKQDMLIKSLPIDIEIIRNISVHPELLKSAGIGVGGQRSYSLADFVSLDEFTTLAEKGRDTYGQFSRSVKELEDMVQRVKSGTETLRKRKYNSNFSTMESTLAQIREGYARLRKHAETIERGIVVVRVEMNRKISEILKSNARSLSSQSISTFEALAEYHAKEYLPDMQRLDEWLREQVVFFVKCKNAMTSTMISSLQQISYFESTIAGIPGTLSSLESEIKLKSQEFKKLSNIRQIPLAYAMTLIEILRRSEYTKLFLSKAQQLAEAMANFRNLEQKRRDNYRLDVKSYVPLNISALDDSPPMCEVSTLNLRDDRLPSFSKADVKAFFDLIEKIRPVILSQASLFKSQITTSSLFKTQDQQTIQQTVIDILSSLQSKSARSYGQIERMDIEFDKIVEKSFHLERLDIDKNNQTLSRPVSIFEGMCRSLAPPSPQMGRRASRTSRQSFSEDSGSTVDSTTDRLLLETLKELDRSKETIKKYEARIKKLEDLLHTNYQSSKSSTVLTDTHKPDSKFSISAIEQELSDLRSRYNELESIYNSELNNKAELEMFHIQLKKSHNEKSNQLEELQNHVNELNKALLDEKSEKKTLCDKYDSKFQELEALLHESNRKNADLKEELEALKADNELVKKEKDAVEADLEKKLEVLKADNELVKKEKDAVEAETITLDSKVNNILAENNKIKSQLEDSQKQNEERERLHKQELDQLQKQSDERSENDKQNMLQEIEGLKQEIEDWKLNLEKMNSAREDLEQDLARSRERVKSVEQDCNERTKALAAAEKLIKDISETINEYMHIVTSNEVSSNSEQTESGDNLDPMIMIRKVGDVAKYLDQKLRETSQSVDTSSTLNTNLEHSLSELRRVLEERTEFSKGLSKSLWEYYSNLRELTKTMKLSIPTLADNYAMNSISMPQDVDDKKTGLSDSCYTEDLSEFFLNDSSDEQSVWPKDKYETLLSLTMKVKLDEVQKLIVRTLKEAEMLAKQSRKESKLHKEKYQKVSQESRDKIAFQNFKTEDVALFLPTRSSPLKTYAAFNYNCPYYFLRVTDASKNKDYIIGRIIKISDHIAEPEYNPYELPVGVKYYIIDADENWQSAFNSSHSRRYTINTSDTATRIHKNRQSLPSRSLSSSGIIPNDVRSQSVIDIKQISSSPR</sequence>
<evidence type="ECO:0000313" key="2">
    <source>
        <dbReference type="Proteomes" id="UP000789366"/>
    </source>
</evidence>
<dbReference type="Proteomes" id="UP000789366">
    <property type="component" value="Unassembled WGS sequence"/>
</dbReference>
<keyword evidence="2" id="KW-1185">Reference proteome</keyword>
<accession>A0ACA9M5B2</accession>
<comment type="caution">
    <text evidence="1">The sequence shown here is derived from an EMBL/GenBank/DDBJ whole genome shotgun (WGS) entry which is preliminary data.</text>
</comment>
<name>A0ACA9M5B2_9GLOM</name>
<proteinExistence type="predicted"/>
<evidence type="ECO:0000313" key="1">
    <source>
        <dbReference type="EMBL" id="CAG8564740.1"/>
    </source>
</evidence>
<protein>
    <submittedName>
        <fullName evidence="1">14864_t:CDS:1</fullName>
    </submittedName>
</protein>